<dbReference type="InterPro" id="IPR037401">
    <property type="entry name" value="SnoaL-like"/>
</dbReference>
<organism evidence="3 4">
    <name type="scientific">Novosphingobium piscinae</name>
    <dbReference type="NCBI Taxonomy" id="1507448"/>
    <lineage>
        <taxon>Bacteria</taxon>
        <taxon>Pseudomonadati</taxon>
        <taxon>Pseudomonadota</taxon>
        <taxon>Alphaproteobacteria</taxon>
        <taxon>Sphingomonadales</taxon>
        <taxon>Sphingomonadaceae</taxon>
        <taxon>Novosphingobium</taxon>
    </lineage>
</organism>
<gene>
    <name evidence="3" type="ORF">H7F53_14220</name>
</gene>
<dbReference type="SUPFAM" id="SSF54427">
    <property type="entry name" value="NTF2-like"/>
    <property type="match status" value="1"/>
</dbReference>
<dbReference type="Proteomes" id="UP000551327">
    <property type="component" value="Unassembled WGS sequence"/>
</dbReference>
<comment type="caution">
    <text evidence="3">The sequence shown here is derived from an EMBL/GenBank/DDBJ whole genome shotgun (WGS) entry which is preliminary data.</text>
</comment>
<protein>
    <submittedName>
        <fullName evidence="3">Nuclear transport factor 2 family protein</fullName>
    </submittedName>
</protein>
<sequence>MRLLALTALVAAATPAVAAPEMTPAAYAEYLARFNAGDERYADIYDPEVVFEHDPKFGTLRGRDAIIAFYRQIRLQLKETVTASTVVIDNDRGLMAAELSTHLLATRDGVDMPSGTLMKGDAIVTRGTVYYGLRDGHIVSIRGSIGGTSVVRAKQ</sequence>
<name>A0A7X1G0I1_9SPHN</name>
<proteinExistence type="predicted"/>
<keyword evidence="4" id="KW-1185">Reference proteome</keyword>
<feature type="domain" description="SnoaL-like" evidence="2">
    <location>
        <begin position="29"/>
        <end position="140"/>
    </location>
</feature>
<accession>A0A7X1G0I1</accession>
<evidence type="ECO:0000313" key="3">
    <source>
        <dbReference type="EMBL" id="MBC2670306.1"/>
    </source>
</evidence>
<dbReference type="EMBL" id="JACLAX010000017">
    <property type="protein sequence ID" value="MBC2670306.1"/>
    <property type="molecule type" value="Genomic_DNA"/>
</dbReference>
<reference evidence="3 4" key="1">
    <citation type="submission" date="2020-08" db="EMBL/GenBank/DDBJ databases">
        <title>The genome sequence of type strain Novosphingobium piscinae KCTC 42194.</title>
        <authorList>
            <person name="Liu Y."/>
        </authorList>
    </citation>
    <scope>NUCLEOTIDE SEQUENCE [LARGE SCALE GENOMIC DNA]</scope>
    <source>
        <strain evidence="3 4">KCTC 42194</strain>
    </source>
</reference>
<feature type="signal peptide" evidence="1">
    <location>
        <begin position="1"/>
        <end position="18"/>
    </location>
</feature>
<dbReference type="Pfam" id="PF12680">
    <property type="entry name" value="SnoaL_2"/>
    <property type="match status" value="1"/>
</dbReference>
<keyword evidence="1" id="KW-0732">Signal</keyword>
<dbReference type="AlphaFoldDB" id="A0A7X1G0I1"/>
<evidence type="ECO:0000256" key="1">
    <source>
        <dbReference type="SAM" id="SignalP"/>
    </source>
</evidence>
<feature type="chain" id="PRO_5030803517" evidence="1">
    <location>
        <begin position="19"/>
        <end position="155"/>
    </location>
</feature>
<evidence type="ECO:0000259" key="2">
    <source>
        <dbReference type="Pfam" id="PF12680"/>
    </source>
</evidence>
<dbReference type="Gene3D" id="3.10.450.50">
    <property type="match status" value="1"/>
</dbReference>
<dbReference type="InterPro" id="IPR032710">
    <property type="entry name" value="NTF2-like_dom_sf"/>
</dbReference>
<dbReference type="RefSeq" id="WP_185680168.1">
    <property type="nucleotide sequence ID" value="NZ_JACLAX010000017.1"/>
</dbReference>
<evidence type="ECO:0000313" key="4">
    <source>
        <dbReference type="Proteomes" id="UP000551327"/>
    </source>
</evidence>